<name>A0A673CJY1_9TELE</name>
<dbReference type="Pfam" id="PF04548">
    <property type="entry name" value="AIG1"/>
    <property type="match status" value="1"/>
</dbReference>
<evidence type="ECO:0000256" key="3">
    <source>
        <dbReference type="ARBA" id="ARBA00023134"/>
    </source>
</evidence>
<dbReference type="AlphaFoldDB" id="A0A673CJY1"/>
<dbReference type="GO" id="GO:0005525">
    <property type="term" value="F:GTP binding"/>
    <property type="evidence" value="ECO:0007669"/>
    <property type="project" value="UniProtKB-KW"/>
</dbReference>
<sequence length="319" mass="35470">MEGSDLLSYSLINTILGEKVFKVNHSPNSGTKTCQSKTTKVNESKVHMIDTPGFFDTYPCDENTEPAMKCMIECAPGPHAFLIVLKVGKYTEHEKAIISVILKYFSAEALKFATVVFTHGDQLEEEKKIGDFVSENPDLSELVKKCSGRCHVFDNKYWNNQQQDEYRTNRFQIRELLKTIDKTVEENKGGYYTNEMLQSVEGDIQQEKERIRLLPGNKSPEEIRKQAKDNVFDKIHPKVAGTVTGILLGAFLGALTLLEPAELLSGGSLALPTGITAAGIIRVIVEGYKGFKAGVSACLRRFFFATVTKCLLLEDSDGV</sequence>
<dbReference type="Proteomes" id="UP000472271">
    <property type="component" value="Chromosome 18"/>
</dbReference>
<dbReference type="InterPro" id="IPR006703">
    <property type="entry name" value="G_AIG1"/>
</dbReference>
<dbReference type="InterPro" id="IPR027417">
    <property type="entry name" value="P-loop_NTPase"/>
</dbReference>
<dbReference type="Gene3D" id="3.40.50.300">
    <property type="entry name" value="P-loop containing nucleotide triphosphate hydrolases"/>
    <property type="match status" value="1"/>
</dbReference>
<evidence type="ECO:0000313" key="5">
    <source>
        <dbReference type="Ensembl" id="ENSSORP00005052383.1"/>
    </source>
</evidence>
<organism evidence="5 6">
    <name type="scientific">Sphaeramia orbicularis</name>
    <name type="common">orbiculate cardinalfish</name>
    <dbReference type="NCBI Taxonomy" id="375764"/>
    <lineage>
        <taxon>Eukaryota</taxon>
        <taxon>Metazoa</taxon>
        <taxon>Chordata</taxon>
        <taxon>Craniata</taxon>
        <taxon>Vertebrata</taxon>
        <taxon>Euteleostomi</taxon>
        <taxon>Actinopterygii</taxon>
        <taxon>Neopterygii</taxon>
        <taxon>Teleostei</taxon>
        <taxon>Neoteleostei</taxon>
        <taxon>Acanthomorphata</taxon>
        <taxon>Gobiaria</taxon>
        <taxon>Kurtiformes</taxon>
        <taxon>Apogonoidei</taxon>
        <taxon>Apogonidae</taxon>
        <taxon>Apogoninae</taxon>
        <taxon>Sphaeramia</taxon>
    </lineage>
</organism>
<comment type="similarity">
    <text evidence="1">Belongs to the TRAFAC class TrmE-Era-EngA-EngB-Septin-like GTPase superfamily. AIG1/Toc34/Toc159-like paraseptin GTPase family. IAN subfamily.</text>
</comment>
<accession>A0A673CJY1</accession>
<dbReference type="FunFam" id="3.40.50.300:FF:000366">
    <property type="entry name" value="GTPase, IMAP family member 2"/>
    <property type="match status" value="1"/>
</dbReference>
<dbReference type="SUPFAM" id="SSF52540">
    <property type="entry name" value="P-loop containing nucleoside triphosphate hydrolases"/>
    <property type="match status" value="1"/>
</dbReference>
<dbReference type="InterPro" id="IPR045058">
    <property type="entry name" value="GIMA/IAN/Toc"/>
</dbReference>
<proteinExistence type="inferred from homology"/>
<reference evidence="5" key="1">
    <citation type="submission" date="2019-06" db="EMBL/GenBank/DDBJ databases">
        <authorList>
            <consortium name="Wellcome Sanger Institute Data Sharing"/>
        </authorList>
    </citation>
    <scope>NUCLEOTIDE SEQUENCE [LARGE SCALE GENOMIC DNA]</scope>
</reference>
<evidence type="ECO:0000256" key="2">
    <source>
        <dbReference type="ARBA" id="ARBA00022741"/>
    </source>
</evidence>
<evidence type="ECO:0000256" key="1">
    <source>
        <dbReference type="ARBA" id="ARBA00008535"/>
    </source>
</evidence>
<evidence type="ECO:0000259" key="4">
    <source>
        <dbReference type="PROSITE" id="PS51720"/>
    </source>
</evidence>
<dbReference type="PROSITE" id="PS51720">
    <property type="entry name" value="G_AIG1"/>
    <property type="match status" value="1"/>
</dbReference>
<reference evidence="5" key="2">
    <citation type="submission" date="2025-08" db="UniProtKB">
        <authorList>
            <consortium name="Ensembl"/>
        </authorList>
    </citation>
    <scope>IDENTIFICATION</scope>
</reference>
<evidence type="ECO:0000313" key="6">
    <source>
        <dbReference type="Proteomes" id="UP000472271"/>
    </source>
</evidence>
<dbReference type="PANTHER" id="PTHR10903:SF62">
    <property type="entry name" value="GTPASE IMAP FAMILY MEMBER 4-LIKE-RELATED"/>
    <property type="match status" value="1"/>
</dbReference>
<protein>
    <recommendedName>
        <fullName evidence="4">AIG1-type G domain-containing protein</fullName>
    </recommendedName>
</protein>
<keyword evidence="3" id="KW-0342">GTP-binding</keyword>
<reference evidence="5" key="3">
    <citation type="submission" date="2025-09" db="UniProtKB">
        <authorList>
            <consortium name="Ensembl"/>
        </authorList>
    </citation>
    <scope>IDENTIFICATION</scope>
</reference>
<dbReference type="Ensembl" id="ENSSORT00005053629.1">
    <property type="protein sequence ID" value="ENSSORP00005052383.1"/>
    <property type="gene ID" value="ENSSORG00005023610.1"/>
</dbReference>
<keyword evidence="6" id="KW-1185">Reference proteome</keyword>
<feature type="domain" description="AIG1-type G" evidence="4">
    <location>
        <begin position="1"/>
        <end position="201"/>
    </location>
</feature>
<keyword evidence="2" id="KW-0547">Nucleotide-binding</keyword>
<dbReference type="InParanoid" id="A0A673CJY1"/>
<dbReference type="PANTHER" id="PTHR10903">
    <property type="entry name" value="GTPASE, IMAP FAMILY MEMBER-RELATED"/>
    <property type="match status" value="1"/>
</dbReference>